<dbReference type="EMBL" id="KV454539">
    <property type="protein sequence ID" value="ODV68772.1"/>
    <property type="molecule type" value="Genomic_DNA"/>
</dbReference>
<dbReference type="GO" id="GO:0016491">
    <property type="term" value="F:oxidoreductase activity"/>
    <property type="evidence" value="ECO:0007669"/>
    <property type="project" value="UniProtKB-KW"/>
</dbReference>
<evidence type="ECO:0000256" key="1">
    <source>
        <dbReference type="ARBA" id="ARBA00006484"/>
    </source>
</evidence>
<keyword evidence="2" id="KW-0521">NADP</keyword>
<evidence type="ECO:0000256" key="3">
    <source>
        <dbReference type="ARBA" id="ARBA00023002"/>
    </source>
</evidence>
<reference evidence="7" key="1">
    <citation type="submission" date="2016-05" db="EMBL/GenBank/DDBJ databases">
        <title>Comparative genomics of biotechnologically important yeasts.</title>
        <authorList>
            <consortium name="DOE Joint Genome Institute"/>
            <person name="Riley R."/>
            <person name="Haridas S."/>
            <person name="Wolfe K.H."/>
            <person name="Lopes M.R."/>
            <person name="Hittinger C.T."/>
            <person name="Goker M."/>
            <person name="Salamov A."/>
            <person name="Wisecaver J."/>
            <person name="Long T.M."/>
            <person name="Aerts A.L."/>
            <person name="Barry K."/>
            <person name="Choi C."/>
            <person name="Clum A."/>
            <person name="Coughlan A.Y."/>
            <person name="Deshpande S."/>
            <person name="Douglass A.P."/>
            <person name="Hanson S.J."/>
            <person name="Klenk H.-P."/>
            <person name="Labutti K."/>
            <person name="Lapidus A."/>
            <person name="Lindquist E."/>
            <person name="Lipzen A."/>
            <person name="Meier-Kolthoff J.P."/>
            <person name="Ohm R.A."/>
            <person name="Otillar R.P."/>
            <person name="Pangilinan J."/>
            <person name="Peng Y."/>
            <person name="Rokas A."/>
            <person name="Rosa C.A."/>
            <person name="Scheuner C."/>
            <person name="Sibirny A.A."/>
            <person name="Slot J.C."/>
            <person name="Stielow J.B."/>
            <person name="Sun H."/>
            <person name="Kurtzman C.P."/>
            <person name="Blackwell M."/>
            <person name="Grigoriev I.V."/>
            <person name="Jeffries T.W."/>
        </authorList>
    </citation>
    <scope>NUCLEOTIDE SEQUENCE [LARGE SCALE GENOMIC DNA]</scope>
    <source>
        <strain evidence="7">NRRL Y-1933</strain>
    </source>
</reference>
<proteinExistence type="inferred from homology"/>
<dbReference type="Proteomes" id="UP000095085">
    <property type="component" value="Unassembled WGS sequence"/>
</dbReference>
<dbReference type="STRING" id="984485.A0A1E4RNC3"/>
<dbReference type="PANTHER" id="PTHR24320">
    <property type="entry name" value="RETINOL DEHYDROGENASE"/>
    <property type="match status" value="1"/>
</dbReference>
<dbReference type="InterPro" id="IPR004345">
    <property type="entry name" value="TB2_DP1_HVA22"/>
</dbReference>
<feature type="compositionally biased region" description="Basic and acidic residues" evidence="4">
    <location>
        <begin position="531"/>
        <end position="541"/>
    </location>
</feature>
<dbReference type="PANTHER" id="PTHR24320:SF282">
    <property type="entry name" value="WW DOMAIN-CONTAINING OXIDOREDUCTASE"/>
    <property type="match status" value="1"/>
</dbReference>
<evidence type="ECO:0000313" key="7">
    <source>
        <dbReference type="Proteomes" id="UP000095085"/>
    </source>
</evidence>
<dbReference type="GeneID" id="30998013"/>
<keyword evidence="7" id="KW-1185">Reference proteome</keyword>
<dbReference type="OrthoDB" id="191139at2759"/>
<evidence type="ECO:0000256" key="4">
    <source>
        <dbReference type="SAM" id="MobiDB-lite"/>
    </source>
</evidence>
<comment type="similarity">
    <text evidence="1">Belongs to the short-chain dehydrogenases/reductases (SDR) family.</text>
</comment>
<dbReference type="RefSeq" id="XP_020077839.1">
    <property type="nucleotide sequence ID" value="XM_020223464.1"/>
</dbReference>
<keyword evidence="3" id="KW-0560">Oxidoreductase</keyword>
<evidence type="ECO:0000313" key="6">
    <source>
        <dbReference type="EMBL" id="ODV68772.1"/>
    </source>
</evidence>
<keyword evidence="5" id="KW-0812">Transmembrane</keyword>
<feature type="transmembrane region" description="Helical" evidence="5">
    <location>
        <begin position="362"/>
        <end position="383"/>
    </location>
</feature>
<dbReference type="InterPro" id="IPR002347">
    <property type="entry name" value="SDR_fam"/>
</dbReference>
<dbReference type="PRINTS" id="PR00081">
    <property type="entry name" value="GDHRDH"/>
</dbReference>
<dbReference type="Pfam" id="PF03134">
    <property type="entry name" value="TB2_DP1_HVA22"/>
    <property type="match status" value="1"/>
</dbReference>
<dbReference type="Pfam" id="PF00106">
    <property type="entry name" value="adh_short"/>
    <property type="match status" value="1"/>
</dbReference>
<evidence type="ECO:0000256" key="2">
    <source>
        <dbReference type="ARBA" id="ARBA00022857"/>
    </source>
</evidence>
<feature type="transmembrane region" description="Helical" evidence="5">
    <location>
        <begin position="30"/>
        <end position="49"/>
    </location>
</feature>
<keyword evidence="5" id="KW-0472">Membrane</keyword>
<sequence>MGFFDPSTGEYFDPSVDRRVVLITGANSGIGYYTALHLYLHGYVVYIAGRTESKVLKAMEDIKEESKKRIENSSEQSSKKIVGELHFIKMDLQDLSTVVKGAEEFKAKESKLHILINNAGIMAVPFEQTKDGYDVQYQVNYLSHALLSFKVLAELKAVAQEGKVEPRVIFVSSLAHASFTNGYEPGDLIKKKPEACYSWIRYGKSKMAEIQFIQRFAKENPGILGLSVHPGIIITDLYQYWSNVPVVGFLFKSSFWAIGKVAGVSTEQGALATLRGAMDPGLTIENDNCSNGIGLLLPIICTYRAFEKYTSHSNRIAASNVNIAGFNVPINSLFKKATGEQAEPIDYEERLLQYELITLQKWIVYWLVFGSAQLVETVFFLYYLPGYSLIRLGFSIWLMVPILTSKFQKIEVNSIDIESQWLKFTNDGCGLIYFLYLRPLLDSWLGEEDNTPADFDKLKQVIQTNAGTLMYYLSLLLNLAQKDSTDANTPAALKFSNVFNSVKSYVPSLQAPATQEAKPVPESNVEDEYDVIDKPNDDSKKSSASTSGAEVKRGWLW</sequence>
<dbReference type="InterPro" id="IPR036291">
    <property type="entry name" value="NAD(P)-bd_dom_sf"/>
</dbReference>
<dbReference type="Gene3D" id="3.40.50.720">
    <property type="entry name" value="NAD(P)-binding Rossmann-like Domain"/>
    <property type="match status" value="1"/>
</dbReference>
<accession>A0A1E4RNC3</accession>
<keyword evidence="5" id="KW-1133">Transmembrane helix</keyword>
<protein>
    <submittedName>
        <fullName evidence="6">NAD(P)-binding protein</fullName>
    </submittedName>
</protein>
<evidence type="ECO:0000256" key="5">
    <source>
        <dbReference type="SAM" id="Phobius"/>
    </source>
</evidence>
<dbReference type="SUPFAM" id="SSF51735">
    <property type="entry name" value="NAD(P)-binding Rossmann-fold domains"/>
    <property type="match status" value="1"/>
</dbReference>
<organism evidence="6 7">
    <name type="scientific">Hyphopichia burtonii NRRL Y-1933</name>
    <dbReference type="NCBI Taxonomy" id="984485"/>
    <lineage>
        <taxon>Eukaryota</taxon>
        <taxon>Fungi</taxon>
        <taxon>Dikarya</taxon>
        <taxon>Ascomycota</taxon>
        <taxon>Saccharomycotina</taxon>
        <taxon>Pichiomycetes</taxon>
        <taxon>Debaryomycetaceae</taxon>
        <taxon>Hyphopichia</taxon>
    </lineage>
</organism>
<gene>
    <name evidence="6" type="ORF">HYPBUDRAFT_4847</name>
</gene>
<feature type="region of interest" description="Disordered" evidence="4">
    <location>
        <begin position="510"/>
        <end position="557"/>
    </location>
</feature>
<name>A0A1E4RNC3_9ASCO</name>
<dbReference type="AlphaFoldDB" id="A0A1E4RNC3"/>